<keyword evidence="2" id="KW-1185">Reference proteome</keyword>
<dbReference type="Proteomes" id="UP001076464">
    <property type="component" value="Unassembled WGS sequence"/>
</dbReference>
<accession>A0ACC6C4P7</accession>
<organism evidence="1 2">
    <name type="scientific">Roseateles hydrophilus</name>
    <dbReference type="NCBI Taxonomy" id="2975054"/>
    <lineage>
        <taxon>Bacteria</taxon>
        <taxon>Pseudomonadati</taxon>
        <taxon>Pseudomonadota</taxon>
        <taxon>Betaproteobacteria</taxon>
        <taxon>Burkholderiales</taxon>
        <taxon>Sphaerotilaceae</taxon>
        <taxon>Roseateles</taxon>
    </lineage>
</organism>
<reference evidence="1" key="1">
    <citation type="submission" date="2022-08" db="EMBL/GenBank/DDBJ databases">
        <title>Genome sequencing of Pelomonas sp. UHG3.</title>
        <authorList>
            <person name="So Y."/>
        </authorList>
    </citation>
    <scope>NUCLEOTIDE SEQUENCE</scope>
    <source>
        <strain evidence="1">UHG3</strain>
    </source>
</reference>
<sequence>MKKHAWRDARLATKIGVLGAALLLAALASIGATLWISWQLVGGAAAVNEAGRLRMQTWELTHVSARGEQAQAEQLRARIDASLALLARGEPARPLFLPRDADTQTQLQAVERAWREARGHVINDREARALVAQIDALVSRVEERIAGWTAILSSLQLALLPLAIVGCVGLLVASRVLVFLPVDRLRNALRALENGDLSARVPVRNRDELGEVADGFNAMAERLGAAYRGMELQVRDRTADLRAEQQRLTLLYEASAFAAQVESTDALAAGFADRLRRAARSDAVIIRCLDPRRERMVLLASQGLPPGMMDAERCLAKGDCHCGAPEPVARVIRIEPATDYGTHCQKAGFCAVISVALRLHGETVGEIDLLYRDTPQLLPADRVLLDSLAAHLSTTIERLRAAALQREAAIAEERAMLARELHDSIAQGLAFTKIQVQLLRQAQLAGCDEEAAKLLDEVELGIKESTADVRALLLHFRTRTDGDDLVPALQQTLHKFRLQSGLEAELEVRGHGAPLPADHQVQLLHVVQEALSNVRKHAGARGVKLVVEQQPQFSIEVQDDGRGFDTEGEGPDDSHVGLRIMRERAERVGAVVDIQSQPGSGTRVRVALPQALALSA</sequence>
<comment type="caution">
    <text evidence="1">The sequence shown here is derived from an EMBL/GenBank/DDBJ whole genome shotgun (WGS) entry which is preliminary data.</text>
</comment>
<name>A0ACC6C4P7_9BURK</name>
<evidence type="ECO:0000313" key="2">
    <source>
        <dbReference type="Proteomes" id="UP001076464"/>
    </source>
</evidence>
<evidence type="ECO:0000313" key="1">
    <source>
        <dbReference type="EMBL" id="MCY4743354.1"/>
    </source>
</evidence>
<dbReference type="EMBL" id="JAPPUY010000001">
    <property type="protein sequence ID" value="MCY4743354.1"/>
    <property type="molecule type" value="Genomic_DNA"/>
</dbReference>
<gene>
    <name evidence="1" type="ORF">NYO99_00030</name>
</gene>
<protein>
    <submittedName>
        <fullName evidence="1">Type IV pili methyl-accepting chemotaxis transducer N-terminal domain-containing protein</fullName>
    </submittedName>
</protein>
<proteinExistence type="predicted"/>